<keyword evidence="1" id="KW-0808">Transferase</keyword>
<reference evidence="1 2" key="1">
    <citation type="submission" date="2016-10" db="EMBL/GenBank/DDBJ databases">
        <authorList>
            <person name="Varghese N."/>
            <person name="Submissions S."/>
        </authorList>
    </citation>
    <scope>NUCLEOTIDE SEQUENCE [LARGE SCALE GENOMIC DNA]</scope>
    <source>
        <strain evidence="1 2">DSM 18839</strain>
    </source>
</reference>
<gene>
    <name evidence="1" type="ORF">SAMN05660686_03492</name>
</gene>
<dbReference type="Pfam" id="PF13412">
    <property type="entry name" value="HTH_24"/>
    <property type="match status" value="1"/>
</dbReference>
<dbReference type="PANTHER" id="PTHR18964">
    <property type="entry name" value="ROK (REPRESSOR, ORF, KINASE) FAMILY"/>
    <property type="match status" value="1"/>
</dbReference>
<dbReference type="InterPro" id="IPR036388">
    <property type="entry name" value="WH-like_DNA-bd_sf"/>
</dbReference>
<dbReference type="EMBL" id="FNBW01000011">
    <property type="protein sequence ID" value="SDG14522.1"/>
    <property type="molecule type" value="Genomic_DNA"/>
</dbReference>
<keyword evidence="1" id="KW-0418">Kinase</keyword>
<name>A0A8G2BLA0_9PROT</name>
<dbReference type="SUPFAM" id="SSF46785">
    <property type="entry name" value="Winged helix' DNA-binding domain"/>
    <property type="match status" value="1"/>
</dbReference>
<dbReference type="InterPro" id="IPR000600">
    <property type="entry name" value="ROK"/>
</dbReference>
<comment type="caution">
    <text evidence="1">The sequence shown here is derived from an EMBL/GenBank/DDBJ whole genome shotgun (WGS) entry which is preliminary data.</text>
</comment>
<dbReference type="InterPro" id="IPR043129">
    <property type="entry name" value="ATPase_NBD"/>
</dbReference>
<dbReference type="SUPFAM" id="SSF53067">
    <property type="entry name" value="Actin-like ATPase domain"/>
    <property type="match status" value="1"/>
</dbReference>
<dbReference type="Gene3D" id="1.10.10.10">
    <property type="entry name" value="Winged helix-like DNA-binding domain superfamily/Winged helix DNA-binding domain"/>
    <property type="match status" value="1"/>
</dbReference>
<protein>
    <submittedName>
        <fullName evidence="1">Sugar kinase of the NBD/HSP70 family, may contain an N-terminal HTH domain</fullName>
    </submittedName>
</protein>
<proteinExistence type="predicted"/>
<dbReference type="AlphaFoldDB" id="A0A8G2BLA0"/>
<dbReference type="Pfam" id="PF00480">
    <property type="entry name" value="ROK"/>
    <property type="match status" value="1"/>
</dbReference>
<dbReference type="InterPro" id="IPR036390">
    <property type="entry name" value="WH_DNA-bd_sf"/>
</dbReference>
<organism evidence="1 2">
    <name type="scientific">Thalassobaculum litoreum DSM 18839</name>
    <dbReference type="NCBI Taxonomy" id="1123362"/>
    <lineage>
        <taxon>Bacteria</taxon>
        <taxon>Pseudomonadati</taxon>
        <taxon>Pseudomonadota</taxon>
        <taxon>Alphaproteobacteria</taxon>
        <taxon>Rhodospirillales</taxon>
        <taxon>Thalassobaculaceae</taxon>
        <taxon>Thalassobaculum</taxon>
    </lineage>
</organism>
<accession>A0A8G2BLA0</accession>
<dbReference type="PANTHER" id="PTHR18964:SF173">
    <property type="entry name" value="GLUCOKINASE"/>
    <property type="match status" value="1"/>
</dbReference>
<evidence type="ECO:0000313" key="1">
    <source>
        <dbReference type="EMBL" id="SDG14522.1"/>
    </source>
</evidence>
<dbReference type="RefSeq" id="WP_093152276.1">
    <property type="nucleotide sequence ID" value="NZ_FNBW01000011.1"/>
</dbReference>
<sequence length="399" mass="42272">MEKDNSRTRILRLLRRHGAMPRVELVRRTGLSAAAVSTITSDLIGNGVLVEAAEEPAPGSARGRPPVNLAFKPDFGRVAAASIRMDVIDAVIADFQGNILARELVPCTTRDLKGDEAAHACGDAIERVMATLPGPGPSTLGIAFQGIVDPVAGRQVWSPILAIRDTDVVTPLTDRFRVPVVIENDAAATALAVTSRDGRLQEGLVAVLMIGHGVGMGLLSHGGPFPGTHGFSSEIGHVRRQPSGAQCRCGQRGCIEAYLADYALYRDARSIANLPIANHQQPSEEQMTVLVRRAEEGDGGLQRLFDEAGSSLSDAVRTVASVLAPHRIAIAGSGMRGYHLMRASFEAGLRDSLNPSYDPLSRIVIAEGGVDLIVEGMVQLALQRLDAELATGVPVREAG</sequence>
<dbReference type="GO" id="GO:0016301">
    <property type="term" value="F:kinase activity"/>
    <property type="evidence" value="ECO:0007669"/>
    <property type="project" value="UniProtKB-KW"/>
</dbReference>
<dbReference type="Gene3D" id="3.30.420.40">
    <property type="match status" value="2"/>
</dbReference>
<evidence type="ECO:0000313" key="2">
    <source>
        <dbReference type="Proteomes" id="UP000198615"/>
    </source>
</evidence>
<keyword evidence="2" id="KW-1185">Reference proteome</keyword>
<dbReference type="Proteomes" id="UP000198615">
    <property type="component" value="Unassembled WGS sequence"/>
</dbReference>